<dbReference type="PANTHER" id="PTHR21600:SF84">
    <property type="entry name" value="PSEUDOURIDINE SYNTHASE RSUA_RLUA-LIKE DOMAIN-CONTAINING PROTEIN"/>
    <property type="match status" value="1"/>
</dbReference>
<dbReference type="InterPro" id="IPR006224">
    <property type="entry name" value="PsdUridine_synth_RluA-like_CS"/>
</dbReference>
<dbReference type="EMBL" id="FZOW01000006">
    <property type="protein sequence ID" value="SNS85676.1"/>
    <property type="molecule type" value="Genomic_DNA"/>
</dbReference>
<proteinExistence type="predicted"/>
<accession>A0A239HWC1</accession>
<reference evidence="6" key="1">
    <citation type="submission" date="2017-06" db="EMBL/GenBank/DDBJ databases">
        <authorList>
            <person name="Varghese N."/>
            <person name="Submissions S."/>
        </authorList>
    </citation>
    <scope>NUCLEOTIDE SEQUENCE [LARGE SCALE GENOMIC DNA]</scope>
    <source>
        <strain evidence="6">JCM 23211</strain>
    </source>
</reference>
<dbReference type="InterPro" id="IPR020103">
    <property type="entry name" value="PsdUridine_synth_cat_dom_sf"/>
</dbReference>
<dbReference type="GO" id="GO:0003723">
    <property type="term" value="F:RNA binding"/>
    <property type="evidence" value="ECO:0007669"/>
    <property type="project" value="InterPro"/>
</dbReference>
<dbReference type="AlphaFoldDB" id="A0A239HWC1"/>
<dbReference type="InterPro" id="IPR006145">
    <property type="entry name" value="PsdUridine_synth_RsuA/RluA"/>
</dbReference>
<dbReference type="PANTHER" id="PTHR21600">
    <property type="entry name" value="MITOCHONDRIAL RNA PSEUDOURIDINE SYNTHASE"/>
    <property type="match status" value="1"/>
</dbReference>
<gene>
    <name evidence="5" type="ORF">SAMN05421642_10682</name>
</gene>
<dbReference type="GO" id="GO:0140098">
    <property type="term" value="F:catalytic activity, acting on RNA"/>
    <property type="evidence" value="ECO:0007669"/>
    <property type="project" value="UniProtKB-ARBA"/>
</dbReference>
<name>A0A239HWC1_9NOCA</name>
<evidence type="ECO:0000256" key="2">
    <source>
        <dbReference type="ARBA" id="ARBA00031870"/>
    </source>
</evidence>
<keyword evidence="6" id="KW-1185">Reference proteome</keyword>
<dbReference type="Proteomes" id="UP000198327">
    <property type="component" value="Unassembled WGS sequence"/>
</dbReference>
<dbReference type="GO" id="GO:0009982">
    <property type="term" value="F:pseudouridine synthase activity"/>
    <property type="evidence" value="ECO:0007669"/>
    <property type="project" value="InterPro"/>
</dbReference>
<evidence type="ECO:0000256" key="3">
    <source>
        <dbReference type="ARBA" id="ARBA00033164"/>
    </source>
</evidence>
<dbReference type="Pfam" id="PF00849">
    <property type="entry name" value="PseudoU_synth_2"/>
    <property type="match status" value="1"/>
</dbReference>
<organism evidence="5 6">
    <name type="scientific">Rhodococcoides kyotonense</name>
    <dbReference type="NCBI Taxonomy" id="398843"/>
    <lineage>
        <taxon>Bacteria</taxon>
        <taxon>Bacillati</taxon>
        <taxon>Actinomycetota</taxon>
        <taxon>Actinomycetes</taxon>
        <taxon>Mycobacteriales</taxon>
        <taxon>Nocardiaceae</taxon>
        <taxon>Rhodococcoides</taxon>
    </lineage>
</organism>
<comment type="catalytic activity">
    <reaction evidence="1">
        <text>a uridine in RNA = a pseudouridine in RNA</text>
        <dbReference type="Rhea" id="RHEA:48348"/>
        <dbReference type="Rhea" id="RHEA-COMP:12068"/>
        <dbReference type="Rhea" id="RHEA-COMP:12069"/>
        <dbReference type="ChEBI" id="CHEBI:65314"/>
        <dbReference type="ChEBI" id="CHEBI:65315"/>
    </reaction>
</comment>
<evidence type="ECO:0000259" key="4">
    <source>
        <dbReference type="Pfam" id="PF00849"/>
    </source>
</evidence>
<dbReference type="PROSITE" id="PS01129">
    <property type="entry name" value="PSI_RLU"/>
    <property type="match status" value="1"/>
</dbReference>
<evidence type="ECO:0000313" key="6">
    <source>
        <dbReference type="Proteomes" id="UP000198327"/>
    </source>
</evidence>
<dbReference type="GO" id="GO:0000455">
    <property type="term" value="P:enzyme-directed rRNA pseudouridine synthesis"/>
    <property type="evidence" value="ECO:0007669"/>
    <property type="project" value="TreeGrafter"/>
</dbReference>
<sequence length="306" mass="34707">MVAACVWCALTVPSEPLPYRDGLAPLRIRLPHGDAAASLIEFLVREHPDDDWASSMEAGEVVDEKGRRWGVESRYAAGCFVYFYREPAPEVRVPFELDVLFDDDGIVVVDKPHFLATIPRGMHVTETATVRLRRLLDCPDLTPAHRLDRATAGVLIFTRTKELRRPYQELFSSRQVTKEYEAVAGYDPSLEFPRVVRSRILKDHGVMVAREEPGEPNSETRIELIETLGDDARYRLFPHTGRTHQLRIHLSSLGIPIKGDPYYPVYTRTPADDFGNPLQLLARAVEFDDPITGARRRFESRRSLAG</sequence>
<dbReference type="STRING" id="398843.A3K89_22555"/>
<feature type="domain" description="Pseudouridine synthase RsuA/RluA-like" evidence="4">
    <location>
        <begin position="106"/>
        <end position="252"/>
    </location>
</feature>
<dbReference type="InterPro" id="IPR050188">
    <property type="entry name" value="RluA_PseudoU_synthase"/>
</dbReference>
<dbReference type="Gene3D" id="3.30.2350.10">
    <property type="entry name" value="Pseudouridine synthase"/>
    <property type="match status" value="1"/>
</dbReference>
<evidence type="ECO:0000256" key="1">
    <source>
        <dbReference type="ARBA" id="ARBA00000073"/>
    </source>
</evidence>
<evidence type="ECO:0000313" key="5">
    <source>
        <dbReference type="EMBL" id="SNS85676.1"/>
    </source>
</evidence>
<dbReference type="SUPFAM" id="SSF55120">
    <property type="entry name" value="Pseudouridine synthase"/>
    <property type="match status" value="1"/>
</dbReference>
<protein>
    <recommendedName>
        <fullName evidence="2">RNA pseudouridylate synthase</fullName>
    </recommendedName>
    <alternativeName>
        <fullName evidence="3">RNA-uridine isomerase</fullName>
    </alternativeName>
</protein>